<gene>
    <name evidence="2" type="ORF">UU93_C0001G0023</name>
</gene>
<dbReference type="CDD" id="cd01038">
    <property type="entry name" value="Endonuclease_DUF559"/>
    <property type="match status" value="1"/>
</dbReference>
<dbReference type="Gene3D" id="3.40.960.10">
    <property type="entry name" value="VSR Endonuclease"/>
    <property type="match status" value="1"/>
</dbReference>
<dbReference type="Proteomes" id="UP000034160">
    <property type="component" value="Unassembled WGS sequence"/>
</dbReference>
<dbReference type="AlphaFoldDB" id="A0A0G0Y8Y4"/>
<dbReference type="SUPFAM" id="SSF52980">
    <property type="entry name" value="Restriction endonuclease-like"/>
    <property type="match status" value="1"/>
</dbReference>
<dbReference type="InterPro" id="IPR007569">
    <property type="entry name" value="DUF559"/>
</dbReference>
<evidence type="ECO:0000313" key="3">
    <source>
        <dbReference type="Proteomes" id="UP000034160"/>
    </source>
</evidence>
<dbReference type="STRING" id="1618356.UU93_C0001G0023"/>
<name>A0A0G0Y8Y4_9BACT</name>
<evidence type="ECO:0000259" key="1">
    <source>
        <dbReference type="Pfam" id="PF04480"/>
    </source>
</evidence>
<dbReference type="InterPro" id="IPR011335">
    <property type="entry name" value="Restrct_endonuc-II-like"/>
</dbReference>
<proteinExistence type="predicted"/>
<feature type="domain" description="DUF559" evidence="1">
    <location>
        <begin position="13"/>
        <end position="113"/>
    </location>
</feature>
<sequence length="123" mass="14665">MKSLFRFNLIPLKQRRRKLRADSTEAERIFWEAIRNKKLGARFVRQFSIDGYVMDFYCPKSRLGIELEGEIHKFSKKYDDYRIRYLESFGVKILRFGNEEVLHNLNRTFSAITPLLGQERGQG</sequence>
<evidence type="ECO:0000313" key="2">
    <source>
        <dbReference type="EMBL" id="KKS33192.1"/>
    </source>
</evidence>
<dbReference type="PANTHER" id="PTHR38590">
    <property type="entry name" value="BLL0828 PROTEIN"/>
    <property type="match status" value="1"/>
</dbReference>
<reference evidence="2 3" key="1">
    <citation type="journal article" date="2015" name="Nature">
        <title>rRNA introns, odd ribosomes, and small enigmatic genomes across a large radiation of phyla.</title>
        <authorList>
            <person name="Brown C.T."/>
            <person name="Hug L.A."/>
            <person name="Thomas B.C."/>
            <person name="Sharon I."/>
            <person name="Castelle C.J."/>
            <person name="Singh A."/>
            <person name="Wilkins M.J."/>
            <person name="Williams K.H."/>
            <person name="Banfield J.F."/>
        </authorList>
    </citation>
    <scope>NUCLEOTIDE SEQUENCE [LARGE SCALE GENOMIC DNA]</scope>
</reference>
<dbReference type="PANTHER" id="PTHR38590:SF1">
    <property type="entry name" value="BLL0828 PROTEIN"/>
    <property type="match status" value="1"/>
</dbReference>
<accession>A0A0G0Y8Y4</accession>
<organism evidence="2 3">
    <name type="scientific">Candidatus Amesbacteria bacterium GW2011_GWA2_42_12</name>
    <dbReference type="NCBI Taxonomy" id="1618356"/>
    <lineage>
        <taxon>Bacteria</taxon>
        <taxon>Candidatus Amesiibacteriota</taxon>
    </lineage>
</organism>
<dbReference type="Pfam" id="PF04480">
    <property type="entry name" value="DUF559"/>
    <property type="match status" value="1"/>
</dbReference>
<dbReference type="InterPro" id="IPR047216">
    <property type="entry name" value="Endonuclease_DUF559_bact"/>
</dbReference>
<dbReference type="EMBL" id="LCCN01000001">
    <property type="protein sequence ID" value="KKS33192.1"/>
    <property type="molecule type" value="Genomic_DNA"/>
</dbReference>
<comment type="caution">
    <text evidence="2">The sequence shown here is derived from an EMBL/GenBank/DDBJ whole genome shotgun (WGS) entry which is preliminary data.</text>
</comment>
<protein>
    <recommendedName>
        <fullName evidence="1">DUF559 domain-containing protein</fullName>
    </recommendedName>
</protein>